<name>A0A6S7B521_9BURK</name>
<dbReference type="EMBL" id="CADIKM010000002">
    <property type="protein sequence ID" value="CAB3778425.1"/>
    <property type="molecule type" value="Genomic_DNA"/>
</dbReference>
<dbReference type="Proteomes" id="UP000494115">
    <property type="component" value="Unassembled WGS sequence"/>
</dbReference>
<keyword evidence="2" id="KW-1185">Reference proteome</keyword>
<protein>
    <recommendedName>
        <fullName evidence="3">DUF1839 family protein</fullName>
    </recommendedName>
</protein>
<dbReference type="InterPro" id="IPR014989">
    <property type="entry name" value="DUF1839"/>
</dbReference>
<reference evidence="1 2" key="1">
    <citation type="submission" date="2020-04" db="EMBL/GenBank/DDBJ databases">
        <authorList>
            <person name="De Canck E."/>
        </authorList>
    </citation>
    <scope>NUCLEOTIDE SEQUENCE [LARGE SCALE GENOMIC DNA]</scope>
    <source>
        <strain evidence="1 2">LMG 28138</strain>
    </source>
</reference>
<gene>
    <name evidence="1" type="ORF">LMG28138_00474</name>
</gene>
<dbReference type="AlphaFoldDB" id="A0A6S7B521"/>
<evidence type="ECO:0008006" key="3">
    <source>
        <dbReference type="Google" id="ProtNLM"/>
    </source>
</evidence>
<proteinExistence type="predicted"/>
<dbReference type="Pfam" id="PF08893">
    <property type="entry name" value="DUF1839"/>
    <property type="match status" value="1"/>
</dbReference>
<evidence type="ECO:0000313" key="2">
    <source>
        <dbReference type="Proteomes" id="UP000494115"/>
    </source>
</evidence>
<evidence type="ECO:0000313" key="1">
    <source>
        <dbReference type="EMBL" id="CAB3778425.1"/>
    </source>
</evidence>
<sequence>MSSVLVSPNGLPWPASRAPAGLHAVERGWQETNCYVDLWLSLLASRNYDARAALGFTVTQDFEGDQFTFFKFPLHDLDRLYGLTVQELSIFDQLDEHVEHQITRGNAVLVEMDSFYLPDTRATSYRREHTKTTIGIDRIDRAGSRLGYYHNAGYFTLDGDDYAGVFRKIESLRTDPGVLFPYVEFVKQARPALTGKALAGASVLRLREHLAARPRDNPITAFRAAFPAHIETLIARGEKYFHLYAFNTVRQLGANFELLGQYVAWLGALRIETPPTIEAACKTIAGEAKVLQFRIARAIARRRSDLCNDSFDLLEQAYDASVPALAAEFDISHG</sequence>
<dbReference type="RefSeq" id="WP_175103043.1">
    <property type="nucleotide sequence ID" value="NZ_CADIKM010000002.1"/>
</dbReference>
<organism evidence="1 2">
    <name type="scientific">Pararobbsia alpina</name>
    <dbReference type="NCBI Taxonomy" id="621374"/>
    <lineage>
        <taxon>Bacteria</taxon>
        <taxon>Pseudomonadati</taxon>
        <taxon>Pseudomonadota</taxon>
        <taxon>Betaproteobacteria</taxon>
        <taxon>Burkholderiales</taxon>
        <taxon>Burkholderiaceae</taxon>
        <taxon>Pararobbsia</taxon>
    </lineage>
</organism>
<accession>A0A6S7B521</accession>